<dbReference type="AlphaFoldDB" id="A0A1H4G6K6"/>
<name>A0A1H4G6K6_9SPHI</name>
<dbReference type="InterPro" id="IPR024623">
    <property type="entry name" value="YtxH"/>
</dbReference>
<proteinExistence type="predicted"/>
<evidence type="ECO:0000256" key="1">
    <source>
        <dbReference type="SAM" id="MobiDB-lite"/>
    </source>
</evidence>
<protein>
    <submittedName>
        <fullName evidence="3">Gas vesicle protein</fullName>
    </submittedName>
</protein>
<accession>A0A1H4G6K6</accession>
<dbReference type="Proteomes" id="UP000198850">
    <property type="component" value="Unassembled WGS sequence"/>
</dbReference>
<dbReference type="EMBL" id="FNRA01000009">
    <property type="protein sequence ID" value="SEB05246.1"/>
    <property type="molecule type" value="Genomic_DNA"/>
</dbReference>
<dbReference type="Pfam" id="PF12732">
    <property type="entry name" value="YtxH"/>
    <property type="match status" value="1"/>
</dbReference>
<keyword evidence="4" id="KW-1185">Reference proteome</keyword>
<gene>
    <name evidence="3" type="ORF">SAMN05443550_10975</name>
</gene>
<feature type="transmembrane region" description="Helical" evidence="2">
    <location>
        <begin position="23"/>
        <end position="46"/>
    </location>
</feature>
<evidence type="ECO:0000256" key="2">
    <source>
        <dbReference type="SAM" id="Phobius"/>
    </source>
</evidence>
<evidence type="ECO:0000313" key="4">
    <source>
        <dbReference type="Proteomes" id="UP000198850"/>
    </source>
</evidence>
<keyword evidence="2" id="KW-1133">Transmembrane helix</keyword>
<evidence type="ECO:0000313" key="3">
    <source>
        <dbReference type="EMBL" id="SEB05246.1"/>
    </source>
</evidence>
<reference evidence="3 4" key="1">
    <citation type="submission" date="2016-10" db="EMBL/GenBank/DDBJ databases">
        <authorList>
            <person name="de Groot N.N."/>
        </authorList>
    </citation>
    <scope>NUCLEOTIDE SEQUENCE [LARGE SCALE GENOMIC DNA]</scope>
    <source>
        <strain evidence="3 4">DSM 19033</strain>
    </source>
</reference>
<dbReference type="STRING" id="425514.SAMN05443550_10975"/>
<keyword evidence="2" id="KW-0812">Transmembrane</keyword>
<organism evidence="3 4">
    <name type="scientific">Pedobacter hartonius</name>
    <dbReference type="NCBI Taxonomy" id="425514"/>
    <lineage>
        <taxon>Bacteria</taxon>
        <taxon>Pseudomonadati</taxon>
        <taxon>Bacteroidota</taxon>
        <taxon>Sphingobacteriia</taxon>
        <taxon>Sphingobacteriales</taxon>
        <taxon>Sphingobacteriaceae</taxon>
        <taxon>Pedobacter</taxon>
    </lineage>
</organism>
<feature type="region of interest" description="Disordered" evidence="1">
    <location>
        <begin position="91"/>
        <end position="125"/>
    </location>
</feature>
<keyword evidence="2" id="KW-0472">Membrane</keyword>
<sequence>MKPFPAEYVNPENHTIMKFRNRYSIMTSVALLTGMAVGAVIGALFAPKSGRETRENLAGAIKGVIGASLADYSEVEIEDHLVDDFRAQTKKTADQLTGTPEEAVDLTKTTVKQKGPKSRQLPAES</sequence>